<keyword evidence="3" id="KW-0808">Transferase</keyword>
<sequence>MEYELLGWPPDGPTLRLDYERFSYAGKFVMSNTGKAVARTEDDEASERLDLNGDTDGERDHDVGRIVAAAAFNEDRTDDETLWIRYVTVDRAHRGDGIGPKLLSLVRERALKRGYDRLRIAVNNPFAYEALYRTGFVYTGETTGIAELLLEYPSPLELDERSGDGVADSQSRHKDVRFERYQAGLEEFRERDLSEAEERFLEDRRERTPPNPRASR</sequence>
<dbReference type="Pfam" id="PF00583">
    <property type="entry name" value="Acetyltransf_1"/>
    <property type="match status" value="1"/>
</dbReference>
<proteinExistence type="predicted"/>
<feature type="region of interest" description="Disordered" evidence="1">
    <location>
        <begin position="189"/>
        <end position="216"/>
    </location>
</feature>
<dbReference type="AlphaFoldDB" id="A0A3N6M275"/>
<dbReference type="SUPFAM" id="SSF55729">
    <property type="entry name" value="Acyl-CoA N-acyltransferases (Nat)"/>
    <property type="match status" value="1"/>
</dbReference>
<name>A0A3N6M275_9EURY</name>
<gene>
    <name evidence="3" type="ORF">EA462_07770</name>
</gene>
<accession>A0A3N6M275</accession>
<evidence type="ECO:0000313" key="3">
    <source>
        <dbReference type="EMBL" id="RQG89900.1"/>
    </source>
</evidence>
<dbReference type="PROSITE" id="PS51186">
    <property type="entry name" value="GNAT"/>
    <property type="match status" value="1"/>
</dbReference>
<dbReference type="EMBL" id="REFY01000003">
    <property type="protein sequence ID" value="RQG89900.1"/>
    <property type="molecule type" value="Genomic_DNA"/>
</dbReference>
<protein>
    <submittedName>
        <fullName evidence="3">N-acetyltransferase</fullName>
    </submittedName>
</protein>
<dbReference type="InterPro" id="IPR000182">
    <property type="entry name" value="GNAT_dom"/>
</dbReference>
<organism evidence="3 4">
    <name type="scientific">Natrarchaeobius halalkaliphilus</name>
    <dbReference type="NCBI Taxonomy" id="1679091"/>
    <lineage>
        <taxon>Archaea</taxon>
        <taxon>Methanobacteriati</taxon>
        <taxon>Methanobacteriota</taxon>
        <taxon>Stenosarchaea group</taxon>
        <taxon>Halobacteria</taxon>
        <taxon>Halobacteriales</taxon>
        <taxon>Natrialbaceae</taxon>
        <taxon>Natrarchaeobius</taxon>
    </lineage>
</organism>
<feature type="compositionally biased region" description="Basic and acidic residues" evidence="1">
    <location>
        <begin position="189"/>
        <end position="208"/>
    </location>
</feature>
<dbReference type="RefSeq" id="WP_124177986.1">
    <property type="nucleotide sequence ID" value="NZ_REFY01000003.1"/>
</dbReference>
<comment type="caution">
    <text evidence="3">The sequence shown here is derived from an EMBL/GenBank/DDBJ whole genome shotgun (WGS) entry which is preliminary data.</text>
</comment>
<evidence type="ECO:0000313" key="4">
    <source>
        <dbReference type="Proteomes" id="UP000273828"/>
    </source>
</evidence>
<dbReference type="GO" id="GO:0016747">
    <property type="term" value="F:acyltransferase activity, transferring groups other than amino-acyl groups"/>
    <property type="evidence" value="ECO:0007669"/>
    <property type="project" value="InterPro"/>
</dbReference>
<evidence type="ECO:0000256" key="1">
    <source>
        <dbReference type="SAM" id="MobiDB-lite"/>
    </source>
</evidence>
<feature type="domain" description="N-acetyltransferase" evidence="2">
    <location>
        <begin position="64"/>
        <end position="159"/>
    </location>
</feature>
<dbReference type="CDD" id="cd04301">
    <property type="entry name" value="NAT_SF"/>
    <property type="match status" value="1"/>
</dbReference>
<dbReference type="InterPro" id="IPR016181">
    <property type="entry name" value="Acyl_CoA_acyltransferase"/>
</dbReference>
<evidence type="ECO:0000259" key="2">
    <source>
        <dbReference type="PROSITE" id="PS51186"/>
    </source>
</evidence>
<dbReference type="Proteomes" id="UP000273828">
    <property type="component" value="Unassembled WGS sequence"/>
</dbReference>
<dbReference type="Gene3D" id="3.40.630.30">
    <property type="match status" value="1"/>
</dbReference>
<dbReference type="OrthoDB" id="213793at2157"/>
<reference evidence="3 4" key="1">
    <citation type="submission" date="2018-10" db="EMBL/GenBank/DDBJ databases">
        <title>Natrarchaeobius chitinivorans gen. nov., sp. nov., and Natrarchaeobius haloalkaliphilus sp. nov., alkaliphilic, chitin-utilizing haloarchaea from hypersaline alkaline lakes.</title>
        <authorList>
            <person name="Sorokin D.Y."/>
            <person name="Elcheninov A.G."/>
            <person name="Kostrikina N.A."/>
            <person name="Bale N.J."/>
            <person name="Sinninghe Damste J.S."/>
            <person name="Khijniak T.V."/>
            <person name="Kublanov I.V."/>
            <person name="Toshchakov S.V."/>
        </authorList>
    </citation>
    <scope>NUCLEOTIDE SEQUENCE [LARGE SCALE GENOMIC DNA]</scope>
    <source>
        <strain evidence="3 4">AArcht-Sl</strain>
    </source>
</reference>
<keyword evidence="4" id="KW-1185">Reference proteome</keyword>